<protein>
    <submittedName>
        <fullName evidence="1">DUF1934 family protein</fullName>
    </submittedName>
</protein>
<organism evidence="1 2">
    <name type="scientific">Staphylococcus capitis</name>
    <dbReference type="NCBI Taxonomy" id="29388"/>
    <lineage>
        <taxon>Bacteria</taxon>
        <taxon>Bacillati</taxon>
        <taxon>Bacillota</taxon>
        <taxon>Bacilli</taxon>
        <taxon>Bacillales</taxon>
        <taxon>Staphylococcaceae</taxon>
        <taxon>Staphylococcus</taxon>
    </lineage>
</organism>
<accession>A0A7Z7YVR6</accession>
<name>A0A7Z7YVR6_STACP</name>
<dbReference type="Pfam" id="PF09148">
    <property type="entry name" value="DUF1934"/>
    <property type="match status" value="1"/>
</dbReference>
<dbReference type="Proteomes" id="UP000291949">
    <property type="component" value="Unassembled WGS sequence"/>
</dbReference>
<gene>
    <name evidence="1" type="ORF">EQ811_00475</name>
</gene>
<dbReference type="Gene3D" id="2.40.128.20">
    <property type="match status" value="1"/>
</dbReference>
<reference evidence="1 2" key="1">
    <citation type="journal article" date="2019" name="Sci. Transl. Med.">
        <title>Quorum sensing between bacterial species on the skin protects against epidermal injury in atopic dermatitis.</title>
        <authorList>
            <person name="Williams M.R."/>
        </authorList>
    </citation>
    <scope>NUCLEOTIDE SEQUENCE [LARGE SCALE GENOMIC DNA]</scope>
    <source>
        <strain evidence="1 2">H8</strain>
    </source>
</reference>
<comment type="caution">
    <text evidence="1">The sequence shown here is derived from an EMBL/GenBank/DDBJ whole genome shotgun (WGS) entry which is preliminary data.</text>
</comment>
<evidence type="ECO:0000313" key="2">
    <source>
        <dbReference type="Proteomes" id="UP000291949"/>
    </source>
</evidence>
<proteinExistence type="predicted"/>
<evidence type="ECO:0000313" key="1">
    <source>
        <dbReference type="EMBL" id="TBW77580.1"/>
    </source>
</evidence>
<dbReference type="AlphaFoldDB" id="A0A7Z7YVR6"/>
<dbReference type="SUPFAM" id="SSF50814">
    <property type="entry name" value="Lipocalins"/>
    <property type="match status" value="1"/>
</dbReference>
<dbReference type="InterPro" id="IPR015231">
    <property type="entry name" value="DUF1934"/>
</dbReference>
<dbReference type="InterPro" id="IPR012674">
    <property type="entry name" value="Calycin"/>
</dbReference>
<sequence length="142" mass="16618">MSSKLDKNINIQTKQVLKQNDEKQKFEFTTKGAWQKRRAEFIRYTEEIEEAKVNVTIKIEDSGVKLIRKGDINMNLHFVEGEETTTLYDIPAGRIPLTVKTLSILHFVTPNGGKLKIHYELYQNEEKMGSYQYELNYKEISE</sequence>
<dbReference type="EMBL" id="SCHC01000001">
    <property type="protein sequence ID" value="TBW77580.1"/>
    <property type="molecule type" value="Genomic_DNA"/>
</dbReference>